<name>A0ABV5KRY7_9BACL</name>
<protein>
    <submittedName>
        <fullName evidence="1">Uncharacterized protein</fullName>
    </submittedName>
</protein>
<evidence type="ECO:0000313" key="2">
    <source>
        <dbReference type="Proteomes" id="UP001589747"/>
    </source>
</evidence>
<gene>
    <name evidence="1" type="ORF">ACFFSY_18895</name>
</gene>
<proteinExistence type="predicted"/>
<keyword evidence="2" id="KW-1185">Reference proteome</keyword>
<dbReference type="RefSeq" id="WP_377496883.1">
    <property type="nucleotide sequence ID" value="NZ_JBHMDO010000032.1"/>
</dbReference>
<reference evidence="1 2" key="1">
    <citation type="submission" date="2024-09" db="EMBL/GenBank/DDBJ databases">
        <authorList>
            <person name="Sun Q."/>
            <person name="Mori K."/>
        </authorList>
    </citation>
    <scope>NUCLEOTIDE SEQUENCE [LARGE SCALE GENOMIC DNA]</scope>
    <source>
        <strain evidence="1 2">TISTR 2452</strain>
    </source>
</reference>
<comment type="caution">
    <text evidence="1">The sequence shown here is derived from an EMBL/GenBank/DDBJ whole genome shotgun (WGS) entry which is preliminary data.</text>
</comment>
<dbReference type="EMBL" id="JBHMDO010000032">
    <property type="protein sequence ID" value="MFB9327998.1"/>
    <property type="molecule type" value="Genomic_DNA"/>
</dbReference>
<organism evidence="1 2">
    <name type="scientific">Paenibacillus aurantiacus</name>
    <dbReference type="NCBI Taxonomy" id="1936118"/>
    <lineage>
        <taxon>Bacteria</taxon>
        <taxon>Bacillati</taxon>
        <taxon>Bacillota</taxon>
        <taxon>Bacilli</taxon>
        <taxon>Bacillales</taxon>
        <taxon>Paenibacillaceae</taxon>
        <taxon>Paenibacillus</taxon>
    </lineage>
</organism>
<evidence type="ECO:0000313" key="1">
    <source>
        <dbReference type="EMBL" id="MFB9327998.1"/>
    </source>
</evidence>
<dbReference type="Proteomes" id="UP001589747">
    <property type="component" value="Unassembled WGS sequence"/>
</dbReference>
<sequence length="980" mass="106811">MDEQTAFRTIEALKNQLQPQGFTVNLAFETTSDSIQGSIITESGGSIPIQLNKLVDTAEWELKQLEQTGIVTIPNLSDLNGLVLLSRVNLVEILPDRLINARNVKLTNLIIKFMHEMENALYIAFHVTIDTWELPIGGRNLEIDDFTIQLAWENERLSGSFQGRTKIVGNEETPVQGDLQNGFILAGNLGAVELTSLASSWGASLKLPSGFPRLVLPQVQYRIEFSEHTPFVLLYAQTDDFGQLTIVVRKINDNWESFVIIELLDGWKFSNLSSLLQPLDILQIKEPTLTLASVPKPDFNYTKSDGTEKSLNMRKDFNLSAELILQGAGLEFVEKLIGRKELPLLLHAAESFTEAEVSVDLKQKIVLLPDVIIFDQFAIDIDPQPLVMELICEATITIFGTALPQFRTSATIEEGRTELSLETIEPWENVFGIRGFKINKAIFEMETAPSPKYGIYGDVAISDKTIRMAAQLIGNAPSMIAGSLQGELSLKETIRDLVGLQLPDILDLSIKDFNIYAVADPQGVTIGDIHFDPGFALQGTLGILGLDLFVKVIVDPHNGIYAHGSLSQIISLGDVLKISNATGDGPPSATLDTRTPSPGTPAPPILQLSGMFDLLGLKESIEVSIEKSEFEFRLKKELGISEFELHCKVKQPNFSAEGDFQFDLNVSTGPITVAGYNLGRIKINTGFKGSTSVSFQDGQFRMSIDGKFHFQGNELSLPKLQLTAQLESLEKLPELIKQQISDNAGELFKDMLADPNKWLQGIKDELIEGVENVSKVLKDKFSRSAEQIGTDIRNTLGLGSAAAAQGLKDINEGAENIARVLKALGDPSGEVRAALVNAGFPSEDISHAMQVVFSEIAHIDFPSQGHIDTPLTPHIDMPLTPHVDIAEQGHCDIEAQIHVDVPGQGHIDAWTGHIDSGGFIHGDFGGIHGDTSVTPHLDTPLIPHCDTPLTPHGDIASIGHGDVSEVGHADSPATPHGDAP</sequence>
<accession>A0ABV5KRY7</accession>